<proteinExistence type="predicted"/>
<reference evidence="2" key="1">
    <citation type="journal article" date="2016" name="Nat. Commun.">
        <title>The Gonium pectorale genome demonstrates co-option of cell cycle regulation during the evolution of multicellularity.</title>
        <authorList>
            <person name="Hanschen E.R."/>
            <person name="Marriage T.N."/>
            <person name="Ferris P.J."/>
            <person name="Hamaji T."/>
            <person name="Toyoda A."/>
            <person name="Fujiyama A."/>
            <person name="Neme R."/>
            <person name="Noguchi H."/>
            <person name="Minakuchi Y."/>
            <person name="Suzuki M."/>
            <person name="Kawai-Toyooka H."/>
            <person name="Smith D.R."/>
            <person name="Sparks H."/>
            <person name="Anderson J."/>
            <person name="Bakaric R."/>
            <person name="Luria V."/>
            <person name="Karger A."/>
            <person name="Kirschner M.W."/>
            <person name="Durand P.M."/>
            <person name="Michod R.E."/>
            <person name="Nozaki H."/>
            <person name="Olson B.J."/>
        </authorList>
    </citation>
    <scope>NUCLEOTIDE SEQUENCE [LARGE SCALE GENOMIC DNA]</scope>
    <source>
        <strain evidence="2">NIES-2863</strain>
    </source>
</reference>
<dbReference type="AlphaFoldDB" id="A0A150GT75"/>
<comment type="caution">
    <text evidence="1">The sequence shown here is derived from an EMBL/GenBank/DDBJ whole genome shotgun (WGS) entry which is preliminary data.</text>
</comment>
<dbReference type="EMBL" id="LSYV01000009">
    <property type="protein sequence ID" value="KXZ53066.1"/>
    <property type="molecule type" value="Genomic_DNA"/>
</dbReference>
<evidence type="ECO:0000313" key="1">
    <source>
        <dbReference type="EMBL" id="KXZ53066.1"/>
    </source>
</evidence>
<accession>A0A150GT75</accession>
<keyword evidence="2" id="KW-1185">Reference proteome</keyword>
<dbReference type="Proteomes" id="UP000075714">
    <property type="component" value="Unassembled WGS sequence"/>
</dbReference>
<protein>
    <submittedName>
        <fullName evidence="1">Uncharacterized protein</fullName>
    </submittedName>
</protein>
<name>A0A150GT75_GONPE</name>
<evidence type="ECO:0000313" key="2">
    <source>
        <dbReference type="Proteomes" id="UP000075714"/>
    </source>
</evidence>
<organism evidence="1 2">
    <name type="scientific">Gonium pectorale</name>
    <name type="common">Green alga</name>
    <dbReference type="NCBI Taxonomy" id="33097"/>
    <lineage>
        <taxon>Eukaryota</taxon>
        <taxon>Viridiplantae</taxon>
        <taxon>Chlorophyta</taxon>
        <taxon>core chlorophytes</taxon>
        <taxon>Chlorophyceae</taxon>
        <taxon>CS clade</taxon>
        <taxon>Chlamydomonadales</taxon>
        <taxon>Volvocaceae</taxon>
        <taxon>Gonium</taxon>
    </lineage>
</organism>
<gene>
    <name evidence="1" type="ORF">GPECTOR_8g6</name>
</gene>
<sequence length="62" mass="6742">MLLMLCPLPPPLRAAATAAGRAGGAGRASSLLVIPDAWFYGCRRYATHWAIHCLIEPFTFQL</sequence>